<name>A0A9P1CR48_9DINO</name>
<reference evidence="4" key="2">
    <citation type="submission" date="2024-04" db="EMBL/GenBank/DDBJ databases">
        <authorList>
            <person name="Chen Y."/>
            <person name="Shah S."/>
            <person name="Dougan E. K."/>
            <person name="Thang M."/>
            <person name="Chan C."/>
        </authorList>
    </citation>
    <scope>NUCLEOTIDE SEQUENCE [LARGE SCALE GENOMIC DNA]</scope>
</reference>
<dbReference type="EMBL" id="CAMXCT010002276">
    <property type="protein sequence ID" value="CAI3996992.1"/>
    <property type="molecule type" value="Genomic_DNA"/>
</dbReference>
<dbReference type="AlphaFoldDB" id="A0A9P1CR48"/>
<feature type="transmembrane region" description="Helical" evidence="2">
    <location>
        <begin position="349"/>
        <end position="371"/>
    </location>
</feature>
<feature type="transmembrane region" description="Helical" evidence="2">
    <location>
        <begin position="76"/>
        <end position="95"/>
    </location>
</feature>
<keyword evidence="2" id="KW-1133">Transmembrane helix</keyword>
<dbReference type="EMBL" id="CAMXCT020002276">
    <property type="protein sequence ID" value="CAL1150367.1"/>
    <property type="molecule type" value="Genomic_DNA"/>
</dbReference>
<feature type="region of interest" description="Disordered" evidence="1">
    <location>
        <begin position="104"/>
        <end position="126"/>
    </location>
</feature>
<keyword evidence="2" id="KW-0812">Transmembrane</keyword>
<evidence type="ECO:0000313" key="5">
    <source>
        <dbReference type="Proteomes" id="UP001152797"/>
    </source>
</evidence>
<feature type="transmembrane region" description="Helical" evidence="2">
    <location>
        <begin position="321"/>
        <end position="343"/>
    </location>
</feature>
<dbReference type="EMBL" id="CAMXCT030002276">
    <property type="protein sequence ID" value="CAL4784304.1"/>
    <property type="molecule type" value="Genomic_DNA"/>
</dbReference>
<accession>A0A9P1CR48</accession>
<evidence type="ECO:0000313" key="3">
    <source>
        <dbReference type="EMBL" id="CAI3996992.1"/>
    </source>
</evidence>
<keyword evidence="2" id="KW-0472">Membrane</keyword>
<feature type="transmembrane region" description="Helical" evidence="2">
    <location>
        <begin position="486"/>
        <end position="504"/>
    </location>
</feature>
<organism evidence="3">
    <name type="scientific">Cladocopium goreaui</name>
    <dbReference type="NCBI Taxonomy" id="2562237"/>
    <lineage>
        <taxon>Eukaryota</taxon>
        <taxon>Sar</taxon>
        <taxon>Alveolata</taxon>
        <taxon>Dinophyceae</taxon>
        <taxon>Suessiales</taxon>
        <taxon>Symbiodiniaceae</taxon>
        <taxon>Cladocopium</taxon>
    </lineage>
</organism>
<dbReference type="Proteomes" id="UP001152797">
    <property type="component" value="Unassembled WGS sequence"/>
</dbReference>
<sequence length="664" mass="73290">MSPAVSADGCEFYDNSDRPAFVYYRRADNGSKIEVKPRSALNGLCYYPEASCEDLNFSCCQLTDDMEHWAKHGTNVNLYSCLVCLLLPMLCWRIIQRVRNSRQEGKRAVEDDDSDGTNEEENEADESYEAGTLAVCDDSDDDEEEPSRCRKTVGILTCVGFCLAISFECYLITFSANITQRLLSVPMRNSMLAGDAFLVPLREIFQFLEDVVTVRVMAAIGSGNVGAVRSVLMLGVFGGAFFGIVAAGCATALCSWPAALRWLLAPYAMHDSALGCPLVPKGDEAAEMAKQYLLFSVWCWPALFVSMALKGFLLGLQEYGLFIFMGLVQTVTQITLLYILFVPHPSLDALGWIVFVGSYMSLISTLGIFLFKRDLRLRYNLTINCAQATELGAPEVVQISWKKASQEGFYAMLLDVAAQVSVTTGVYVAGGLLGVGAMYQVSAWQAAFPQYGLQWIFGVTYVLRLQGSNLVAAKEYKQFRNLFRTIMVYGIILAIVAASSLIPFRVPIAFQEAAQACEYASSLNCANIFASVFGGGDTGGDTLQGSAMLLFVNTRLFGQKTTTLKWRTSPLKKPTLLARSFYQLYKAGLYACLDWSFMASTAVAATVLVFFPTISIAIYLKTVSSILIAMYLPMLMMAIAFLLRTRRNIKRMLSGQRGPWEKEL</sequence>
<dbReference type="OrthoDB" id="437561at2759"/>
<evidence type="ECO:0000313" key="4">
    <source>
        <dbReference type="EMBL" id="CAL1150367.1"/>
    </source>
</evidence>
<feature type="compositionally biased region" description="Acidic residues" evidence="1">
    <location>
        <begin position="110"/>
        <end position="126"/>
    </location>
</feature>
<proteinExistence type="predicted"/>
<feature type="transmembrane region" description="Helical" evidence="2">
    <location>
        <begin position="231"/>
        <end position="259"/>
    </location>
</feature>
<gene>
    <name evidence="3" type="ORF">C1SCF055_LOCUS23422</name>
</gene>
<protein>
    <submittedName>
        <fullName evidence="3">Uncharacterized protein</fullName>
    </submittedName>
</protein>
<evidence type="ECO:0000256" key="1">
    <source>
        <dbReference type="SAM" id="MobiDB-lite"/>
    </source>
</evidence>
<comment type="caution">
    <text evidence="3">The sequence shown here is derived from an EMBL/GenBank/DDBJ whole genome shotgun (WGS) entry which is preliminary data.</text>
</comment>
<feature type="transmembrane region" description="Helical" evidence="2">
    <location>
        <begin position="595"/>
        <end position="620"/>
    </location>
</feature>
<feature type="transmembrane region" description="Helical" evidence="2">
    <location>
        <begin position="626"/>
        <end position="643"/>
    </location>
</feature>
<keyword evidence="5" id="KW-1185">Reference proteome</keyword>
<reference evidence="3" key="1">
    <citation type="submission" date="2022-10" db="EMBL/GenBank/DDBJ databases">
        <authorList>
            <person name="Chen Y."/>
            <person name="Dougan E. K."/>
            <person name="Chan C."/>
            <person name="Rhodes N."/>
            <person name="Thang M."/>
        </authorList>
    </citation>
    <scope>NUCLEOTIDE SEQUENCE</scope>
</reference>
<evidence type="ECO:0000256" key="2">
    <source>
        <dbReference type="SAM" id="Phobius"/>
    </source>
</evidence>
<feature type="transmembrane region" description="Helical" evidence="2">
    <location>
        <begin position="292"/>
        <end position="309"/>
    </location>
</feature>